<dbReference type="PROSITE" id="PS50017">
    <property type="entry name" value="DEATH_DOMAIN"/>
    <property type="match status" value="1"/>
</dbReference>
<evidence type="ECO:0000259" key="1">
    <source>
        <dbReference type="PROSITE" id="PS50017"/>
    </source>
</evidence>
<keyword evidence="3" id="KW-1185">Reference proteome</keyword>
<dbReference type="EMBL" id="MU826876">
    <property type="protein sequence ID" value="KAJ7369981.1"/>
    <property type="molecule type" value="Genomic_DNA"/>
</dbReference>
<accession>A0A9W9YV84</accession>
<comment type="caution">
    <text evidence="2">The sequence shown here is derived from an EMBL/GenBank/DDBJ whole genome shotgun (WGS) entry which is preliminary data.</text>
</comment>
<evidence type="ECO:0000313" key="3">
    <source>
        <dbReference type="Proteomes" id="UP001163046"/>
    </source>
</evidence>
<feature type="domain" description="Death" evidence="1">
    <location>
        <begin position="1"/>
        <end position="63"/>
    </location>
</feature>
<gene>
    <name evidence="2" type="ORF">OS493_034925</name>
</gene>
<dbReference type="Proteomes" id="UP001163046">
    <property type="component" value="Unassembled WGS sequence"/>
</dbReference>
<dbReference type="Pfam" id="PF00531">
    <property type="entry name" value="Death"/>
    <property type="match status" value="1"/>
</dbReference>
<dbReference type="AlphaFoldDB" id="A0A9W9YV84"/>
<sequence length="63" mass="7131">KEDWKLVAEKLGMTQEEICFLDKRILNPADAILSYAANRYNITVGDLYDLLNECGLPVMADLL</sequence>
<proteinExistence type="predicted"/>
<dbReference type="InterPro" id="IPR011029">
    <property type="entry name" value="DEATH-like_dom_sf"/>
</dbReference>
<feature type="non-terminal residue" evidence="2">
    <location>
        <position position="1"/>
    </location>
</feature>
<protein>
    <recommendedName>
        <fullName evidence="1">Death domain-containing protein</fullName>
    </recommendedName>
</protein>
<evidence type="ECO:0000313" key="2">
    <source>
        <dbReference type="EMBL" id="KAJ7369981.1"/>
    </source>
</evidence>
<dbReference type="InterPro" id="IPR000488">
    <property type="entry name" value="Death_dom"/>
</dbReference>
<dbReference type="GO" id="GO:0007165">
    <property type="term" value="P:signal transduction"/>
    <property type="evidence" value="ECO:0007669"/>
    <property type="project" value="InterPro"/>
</dbReference>
<name>A0A9W9YV84_9CNID</name>
<dbReference type="SUPFAM" id="SSF47986">
    <property type="entry name" value="DEATH domain"/>
    <property type="match status" value="1"/>
</dbReference>
<dbReference type="OrthoDB" id="5984674at2759"/>
<dbReference type="Gene3D" id="1.10.533.10">
    <property type="entry name" value="Death Domain, Fas"/>
    <property type="match status" value="1"/>
</dbReference>
<reference evidence="2" key="1">
    <citation type="submission" date="2023-01" db="EMBL/GenBank/DDBJ databases">
        <title>Genome assembly of the deep-sea coral Lophelia pertusa.</title>
        <authorList>
            <person name="Herrera S."/>
            <person name="Cordes E."/>
        </authorList>
    </citation>
    <scope>NUCLEOTIDE SEQUENCE</scope>
    <source>
        <strain evidence="2">USNM1676648</strain>
        <tissue evidence="2">Polyp</tissue>
    </source>
</reference>
<organism evidence="2 3">
    <name type="scientific">Desmophyllum pertusum</name>
    <dbReference type="NCBI Taxonomy" id="174260"/>
    <lineage>
        <taxon>Eukaryota</taxon>
        <taxon>Metazoa</taxon>
        <taxon>Cnidaria</taxon>
        <taxon>Anthozoa</taxon>
        <taxon>Hexacorallia</taxon>
        <taxon>Scleractinia</taxon>
        <taxon>Caryophylliina</taxon>
        <taxon>Caryophylliidae</taxon>
        <taxon>Desmophyllum</taxon>
    </lineage>
</organism>